<dbReference type="KEGG" id="cpoi:OE229_09335"/>
<dbReference type="RefSeq" id="WP_262137604.1">
    <property type="nucleotide sequence ID" value="NZ_CP106879.1"/>
</dbReference>
<evidence type="ECO:0000256" key="1">
    <source>
        <dbReference type="SAM" id="Phobius"/>
    </source>
</evidence>
<dbReference type="EMBL" id="CP106879">
    <property type="protein sequence ID" value="UYC79358.1"/>
    <property type="molecule type" value="Genomic_DNA"/>
</dbReference>
<keyword evidence="1" id="KW-0472">Membrane</keyword>
<protein>
    <submittedName>
        <fullName evidence="2">Uncharacterized protein</fullName>
    </submittedName>
</protein>
<reference evidence="2" key="1">
    <citation type="submission" date="2022-09" db="EMBL/GenBank/DDBJ databases">
        <title>Taxonomy of Curtobacterium flaccumfaciens.</title>
        <authorList>
            <person name="Osdaghi E."/>
            <person name="Taghavi S.M."/>
            <person name="Hamidizade M."/>
            <person name="Abachi H."/>
            <person name="Fazliarab A."/>
            <person name="Baeyen S."/>
            <person name="Portier P."/>
            <person name="Van Vaerenbergh J."/>
            <person name="Jacques M.-A."/>
        </authorList>
    </citation>
    <scope>NUCLEOTIDE SEQUENCE</scope>
    <source>
        <strain evidence="2">AGQB46</strain>
    </source>
</reference>
<sequence>MIWWLRVHRTLSLLGLTTALTVLSIALGPIGMFFPSFGGGAPFALIPVAAVLPLVIAIATSASITRAPFPLRHGGRTCSS</sequence>
<keyword evidence="1" id="KW-0812">Transmembrane</keyword>
<accession>A0A9Q9T1U9</accession>
<gene>
    <name evidence="2" type="ORF">OE229_09335</name>
</gene>
<evidence type="ECO:0000313" key="2">
    <source>
        <dbReference type="EMBL" id="UYC79358.1"/>
    </source>
</evidence>
<feature type="transmembrane region" description="Helical" evidence="1">
    <location>
        <begin position="40"/>
        <end position="62"/>
    </location>
</feature>
<feature type="transmembrane region" description="Helical" evidence="1">
    <location>
        <begin position="12"/>
        <end position="34"/>
    </location>
</feature>
<name>A0A9Q9T1U9_9MICO</name>
<evidence type="ECO:0000313" key="3">
    <source>
        <dbReference type="Proteomes" id="UP001062223"/>
    </source>
</evidence>
<proteinExistence type="predicted"/>
<keyword evidence="1" id="KW-1133">Transmembrane helix</keyword>
<dbReference type="AlphaFoldDB" id="A0A9Q9T1U9"/>
<organism evidence="2 3">
    <name type="scientific">Curtobacterium poinsettiae</name>
    <dbReference type="NCBI Taxonomy" id="159612"/>
    <lineage>
        <taxon>Bacteria</taxon>
        <taxon>Bacillati</taxon>
        <taxon>Actinomycetota</taxon>
        <taxon>Actinomycetes</taxon>
        <taxon>Micrococcales</taxon>
        <taxon>Microbacteriaceae</taxon>
        <taxon>Curtobacterium</taxon>
    </lineage>
</organism>
<dbReference type="Proteomes" id="UP001062223">
    <property type="component" value="Chromosome"/>
</dbReference>